<protein>
    <submittedName>
        <fullName evidence="1">Uncharacterized protein</fullName>
    </submittedName>
</protein>
<organism evidence="1 2">
    <name type="scientific">Eumeta variegata</name>
    <name type="common">Bagworm moth</name>
    <name type="synonym">Eumeta japonica</name>
    <dbReference type="NCBI Taxonomy" id="151549"/>
    <lineage>
        <taxon>Eukaryota</taxon>
        <taxon>Metazoa</taxon>
        <taxon>Ecdysozoa</taxon>
        <taxon>Arthropoda</taxon>
        <taxon>Hexapoda</taxon>
        <taxon>Insecta</taxon>
        <taxon>Pterygota</taxon>
        <taxon>Neoptera</taxon>
        <taxon>Endopterygota</taxon>
        <taxon>Lepidoptera</taxon>
        <taxon>Glossata</taxon>
        <taxon>Ditrysia</taxon>
        <taxon>Tineoidea</taxon>
        <taxon>Psychidae</taxon>
        <taxon>Oiketicinae</taxon>
        <taxon>Eumeta</taxon>
    </lineage>
</organism>
<evidence type="ECO:0000313" key="1">
    <source>
        <dbReference type="EMBL" id="GBP12147.1"/>
    </source>
</evidence>
<dbReference type="AlphaFoldDB" id="A0A4C1TFF8"/>
<comment type="caution">
    <text evidence="1">The sequence shown here is derived from an EMBL/GenBank/DDBJ whole genome shotgun (WGS) entry which is preliminary data.</text>
</comment>
<evidence type="ECO:0000313" key="2">
    <source>
        <dbReference type="Proteomes" id="UP000299102"/>
    </source>
</evidence>
<reference evidence="1 2" key="1">
    <citation type="journal article" date="2019" name="Commun. Biol.">
        <title>The bagworm genome reveals a unique fibroin gene that provides high tensile strength.</title>
        <authorList>
            <person name="Kono N."/>
            <person name="Nakamura H."/>
            <person name="Ohtoshi R."/>
            <person name="Tomita M."/>
            <person name="Numata K."/>
            <person name="Arakawa K."/>
        </authorList>
    </citation>
    <scope>NUCLEOTIDE SEQUENCE [LARGE SCALE GENOMIC DNA]</scope>
</reference>
<gene>
    <name evidence="1" type="ORF">EVAR_5962_1</name>
</gene>
<sequence>MSYEPEGPDLDPVPQRAPQVIGCEHYHCIAEDANTVFGDIGLKTGMGYVSSLRPILGGEFALSQMIPTPALTPLPP</sequence>
<accession>A0A4C1TFF8</accession>
<dbReference type="EMBL" id="BGZK01000049">
    <property type="protein sequence ID" value="GBP12147.1"/>
    <property type="molecule type" value="Genomic_DNA"/>
</dbReference>
<name>A0A4C1TFF8_EUMVA</name>
<dbReference type="Proteomes" id="UP000299102">
    <property type="component" value="Unassembled WGS sequence"/>
</dbReference>
<proteinExistence type="predicted"/>
<keyword evidence="2" id="KW-1185">Reference proteome</keyword>